<protein>
    <submittedName>
        <fullName evidence="1">Uncharacterized protein</fullName>
    </submittedName>
</protein>
<dbReference type="Proteomes" id="UP001241377">
    <property type="component" value="Unassembled WGS sequence"/>
</dbReference>
<sequence length="541" mass="60280">MALNALQQFATTAMNVVDFPFLEPQRQESTPAAQPTPAVDLPPPPQRESSAPTWQTASATPQLELSQLPVPQTASEVSVSRSPAPQAAIPSIVSASTQPSASAQTALPQGQIVTSQTQVPQTQLPPLSASDATQADPNTQRKRGRPRKYFDEESKRVAEAERRKRKKTGNNEGDDSSDDGESDVNALLGGGTGTSKKEERRPYLHYQMDFGKYDNTKPGALTARDVVVNWLADGTNFKDWLMWSMEKKNEIAQTLRLQLKEHGMLDRDIISVKQQITFLMRGCEEAKKFEKEKIDEPLSTFNSTKVSYLTNRGIPPGQAYIEHTWPFYPKLKDAVADVSVPMPVTRPPRPPRPAAASQLTQARSAQMSGSNYIPTANLDTLDYSALDSNLDPALGGSLSGEPLQADVLAVTSWANHLLSEESRRRQTSSRSLFADMDDEEKVKVLREKEKWELEKMQIRQKLELEKEQMKIKDKNAERETHIQSILVFRDLLKDGLTKNQAGRVVWRDQWPAIKASVGISLSPLRMCHHSSARLQMDADEE</sequence>
<evidence type="ECO:0000313" key="2">
    <source>
        <dbReference type="Proteomes" id="UP001241377"/>
    </source>
</evidence>
<accession>A0ACC2W1M1</accession>
<evidence type="ECO:0000313" key="1">
    <source>
        <dbReference type="EMBL" id="KAJ9104756.1"/>
    </source>
</evidence>
<keyword evidence="2" id="KW-1185">Reference proteome</keyword>
<proteinExistence type="predicted"/>
<reference evidence="1" key="1">
    <citation type="submission" date="2023-04" db="EMBL/GenBank/DDBJ databases">
        <title>Draft Genome sequencing of Naganishia species isolated from polar environments using Oxford Nanopore Technology.</title>
        <authorList>
            <person name="Leo P."/>
            <person name="Venkateswaran K."/>
        </authorList>
    </citation>
    <scope>NUCLEOTIDE SEQUENCE</scope>
    <source>
        <strain evidence="1">MNA-CCFEE 5261</strain>
    </source>
</reference>
<name>A0ACC2W1M1_9TREE</name>
<comment type="caution">
    <text evidence="1">The sequence shown here is derived from an EMBL/GenBank/DDBJ whole genome shotgun (WGS) entry which is preliminary data.</text>
</comment>
<organism evidence="1 2">
    <name type="scientific">Naganishia cerealis</name>
    <dbReference type="NCBI Taxonomy" id="610337"/>
    <lineage>
        <taxon>Eukaryota</taxon>
        <taxon>Fungi</taxon>
        <taxon>Dikarya</taxon>
        <taxon>Basidiomycota</taxon>
        <taxon>Agaricomycotina</taxon>
        <taxon>Tremellomycetes</taxon>
        <taxon>Filobasidiales</taxon>
        <taxon>Filobasidiaceae</taxon>
        <taxon>Naganishia</taxon>
    </lineage>
</organism>
<gene>
    <name evidence="1" type="ORF">QFC19_003897</name>
</gene>
<dbReference type="EMBL" id="JASBWR010000039">
    <property type="protein sequence ID" value="KAJ9104756.1"/>
    <property type="molecule type" value="Genomic_DNA"/>
</dbReference>